<organism evidence="1 2">
    <name type="scientific">Ampelomyces quisqualis</name>
    <name type="common">Powdery mildew agent</name>
    <dbReference type="NCBI Taxonomy" id="50730"/>
    <lineage>
        <taxon>Eukaryota</taxon>
        <taxon>Fungi</taxon>
        <taxon>Dikarya</taxon>
        <taxon>Ascomycota</taxon>
        <taxon>Pezizomycotina</taxon>
        <taxon>Dothideomycetes</taxon>
        <taxon>Pleosporomycetidae</taxon>
        <taxon>Pleosporales</taxon>
        <taxon>Pleosporineae</taxon>
        <taxon>Phaeosphaeriaceae</taxon>
        <taxon>Ampelomyces</taxon>
    </lineage>
</organism>
<evidence type="ECO:0000313" key="2">
    <source>
        <dbReference type="Proteomes" id="UP000800096"/>
    </source>
</evidence>
<gene>
    <name evidence="1" type="ORF">BDU57DRAFT_510064</name>
</gene>
<protein>
    <submittedName>
        <fullName evidence="1">Uncharacterized protein</fullName>
    </submittedName>
</protein>
<dbReference type="AlphaFoldDB" id="A0A6A5R2W0"/>
<proteinExistence type="predicted"/>
<accession>A0A6A5R2W0</accession>
<name>A0A6A5R2W0_AMPQU</name>
<dbReference type="Proteomes" id="UP000800096">
    <property type="component" value="Unassembled WGS sequence"/>
</dbReference>
<keyword evidence="2" id="KW-1185">Reference proteome</keyword>
<reference evidence="1" key="1">
    <citation type="journal article" date="2020" name="Stud. Mycol.">
        <title>101 Dothideomycetes genomes: a test case for predicting lifestyles and emergence of pathogens.</title>
        <authorList>
            <person name="Haridas S."/>
            <person name="Albert R."/>
            <person name="Binder M."/>
            <person name="Bloem J."/>
            <person name="Labutti K."/>
            <person name="Salamov A."/>
            <person name="Andreopoulos B."/>
            <person name="Baker S."/>
            <person name="Barry K."/>
            <person name="Bills G."/>
            <person name="Bluhm B."/>
            <person name="Cannon C."/>
            <person name="Castanera R."/>
            <person name="Culley D."/>
            <person name="Daum C."/>
            <person name="Ezra D."/>
            <person name="Gonzalez J."/>
            <person name="Henrissat B."/>
            <person name="Kuo A."/>
            <person name="Liang C."/>
            <person name="Lipzen A."/>
            <person name="Lutzoni F."/>
            <person name="Magnuson J."/>
            <person name="Mondo S."/>
            <person name="Nolan M."/>
            <person name="Ohm R."/>
            <person name="Pangilinan J."/>
            <person name="Park H.-J."/>
            <person name="Ramirez L."/>
            <person name="Alfaro M."/>
            <person name="Sun H."/>
            <person name="Tritt A."/>
            <person name="Yoshinaga Y."/>
            <person name="Zwiers L.-H."/>
            <person name="Turgeon B."/>
            <person name="Goodwin S."/>
            <person name="Spatafora J."/>
            <person name="Crous P."/>
            <person name="Grigoriev I."/>
        </authorList>
    </citation>
    <scope>NUCLEOTIDE SEQUENCE</scope>
    <source>
        <strain evidence="1">HMLAC05119</strain>
    </source>
</reference>
<evidence type="ECO:0000313" key="1">
    <source>
        <dbReference type="EMBL" id="KAF1921314.1"/>
    </source>
</evidence>
<dbReference type="OrthoDB" id="3900342at2759"/>
<sequence length="70" mass="7943">MHGLAWSLQQEQQPALPHSPFRLSQFYYVKGVAACLDGGPRQPWYIQTLAYFGKTKSHEIPIMIASYAFA</sequence>
<dbReference type="EMBL" id="ML979132">
    <property type="protein sequence ID" value="KAF1921314.1"/>
    <property type="molecule type" value="Genomic_DNA"/>
</dbReference>